<dbReference type="InterPro" id="IPR006913">
    <property type="entry name" value="CENP-V/GFA"/>
</dbReference>
<dbReference type="AlphaFoldDB" id="A0A158BWV8"/>
<proteinExistence type="inferred from homology"/>
<dbReference type="InterPro" id="IPR011057">
    <property type="entry name" value="Mss4-like_sf"/>
</dbReference>
<dbReference type="GO" id="GO:0046872">
    <property type="term" value="F:metal ion binding"/>
    <property type="evidence" value="ECO:0007669"/>
    <property type="project" value="UniProtKB-KW"/>
</dbReference>
<keyword evidence="2" id="KW-0479">Metal-binding</keyword>
<dbReference type="GO" id="GO:0016846">
    <property type="term" value="F:carbon-sulfur lyase activity"/>
    <property type="evidence" value="ECO:0007669"/>
    <property type="project" value="InterPro"/>
</dbReference>
<evidence type="ECO:0000256" key="1">
    <source>
        <dbReference type="ARBA" id="ARBA00005495"/>
    </source>
</evidence>
<comment type="similarity">
    <text evidence="1">Belongs to the Gfa family.</text>
</comment>
<evidence type="ECO:0000256" key="2">
    <source>
        <dbReference type="ARBA" id="ARBA00022723"/>
    </source>
</evidence>
<name>A0A158BWV8_9BURK</name>
<dbReference type="SUPFAM" id="SSF51316">
    <property type="entry name" value="Mss4-like"/>
    <property type="match status" value="1"/>
</dbReference>
<evidence type="ECO:0000256" key="4">
    <source>
        <dbReference type="ARBA" id="ARBA00023239"/>
    </source>
</evidence>
<reference evidence="6" key="1">
    <citation type="submission" date="2016-01" db="EMBL/GenBank/DDBJ databases">
        <authorList>
            <person name="Peeters C."/>
        </authorList>
    </citation>
    <scope>NUCLEOTIDE SEQUENCE [LARGE SCALE GENOMIC DNA]</scope>
    <source>
        <strain evidence="6">LMG 29318</strain>
    </source>
</reference>
<gene>
    <name evidence="6" type="ORF">AWB75_04166</name>
</gene>
<dbReference type="PROSITE" id="PS51891">
    <property type="entry name" value="CENP_V_GFA"/>
    <property type="match status" value="1"/>
</dbReference>
<dbReference type="Proteomes" id="UP000054870">
    <property type="component" value="Unassembled WGS sequence"/>
</dbReference>
<dbReference type="Pfam" id="PF04828">
    <property type="entry name" value="GFA"/>
    <property type="match status" value="1"/>
</dbReference>
<keyword evidence="4" id="KW-0456">Lyase</keyword>
<dbReference type="PANTHER" id="PTHR33337">
    <property type="entry name" value="GFA DOMAIN-CONTAINING PROTEIN"/>
    <property type="match status" value="1"/>
</dbReference>
<comment type="caution">
    <text evidence="6">The sequence shown here is derived from an EMBL/GenBank/DDBJ whole genome shotgun (WGS) entry which is preliminary data.</text>
</comment>
<organism evidence="6 7">
    <name type="scientific">Caballeronia catudaia</name>
    <dbReference type="NCBI Taxonomy" id="1777136"/>
    <lineage>
        <taxon>Bacteria</taxon>
        <taxon>Pseudomonadati</taxon>
        <taxon>Pseudomonadota</taxon>
        <taxon>Betaproteobacteria</taxon>
        <taxon>Burkholderiales</taxon>
        <taxon>Burkholderiaceae</taxon>
        <taxon>Caballeronia</taxon>
    </lineage>
</organism>
<dbReference type="Gene3D" id="3.90.1590.10">
    <property type="entry name" value="glutathione-dependent formaldehyde- activating enzyme (gfa)"/>
    <property type="match status" value="1"/>
</dbReference>
<dbReference type="PANTHER" id="PTHR33337:SF40">
    <property type="entry name" value="CENP-V_GFA DOMAIN-CONTAINING PROTEIN-RELATED"/>
    <property type="match status" value="1"/>
</dbReference>
<dbReference type="EMBL" id="FCOF02000019">
    <property type="protein sequence ID" value="SAK74609.1"/>
    <property type="molecule type" value="Genomic_DNA"/>
</dbReference>
<protein>
    <submittedName>
        <fullName evidence="6">Glutathione-dependent formaldehyde-activating protein</fullName>
    </submittedName>
</protein>
<accession>A0A158BWV8</accession>
<evidence type="ECO:0000259" key="5">
    <source>
        <dbReference type="PROSITE" id="PS51891"/>
    </source>
</evidence>
<keyword evidence="7" id="KW-1185">Reference proteome</keyword>
<evidence type="ECO:0000313" key="7">
    <source>
        <dbReference type="Proteomes" id="UP000054870"/>
    </source>
</evidence>
<evidence type="ECO:0000313" key="6">
    <source>
        <dbReference type="EMBL" id="SAK74609.1"/>
    </source>
</evidence>
<keyword evidence="3" id="KW-0862">Zinc</keyword>
<evidence type="ECO:0000256" key="3">
    <source>
        <dbReference type="ARBA" id="ARBA00022833"/>
    </source>
</evidence>
<feature type="domain" description="CENP-V/GFA" evidence="5">
    <location>
        <begin position="86"/>
        <end position="198"/>
    </location>
</feature>
<sequence>MHRYGPSSMNVNTKAVTVNVFEIGFTERNFPRAFLDACHTCKQGRVSYVNGTVEAVDSRHGRGAAAAVTIGRPFHVELRIGAKMKVDGQCHCGAIKYEAEVEPGNVVICNCADCQRQSGSVFRANIPAPAGSFRIVSGTPRKYLKISDSGAKRIHAFCANCGGPVYACAAENPQTYSLRIGALNQRYELGSPSRQIWMKRRFSWLTELDNVPGCEGQS</sequence>